<accession>A0A4U5WC22</accession>
<dbReference type="GO" id="GO:0004197">
    <property type="term" value="F:cysteine-type endopeptidase activity"/>
    <property type="evidence" value="ECO:0007669"/>
    <property type="project" value="InterPro"/>
</dbReference>
<sequence>MSVLPDPGASRAVLVGTSQYEHLEQLPAVSNNVQALADLLRGPLSLQLPDRHVTAVENPVAAHAVLGELRRAATEASDTLIVYFAGHGLVDAQDQLVLALPHTEFGRIETGLPYDWVRQVLLLDSRAERHVVILDCCYSGLALGRMSAGTGLADQAAVEGSFLLAAAAETRTALAPVGETYTAFTGALLEALRQGIPSGPALVDLGTLYRHLRLTMEARGHPVPQARDRNSAARVALGRNHANLPAWPVAAAAVADAPAGPDERPWPDPRAIRTVTGFLTALADVRVVSGLTQKAVSGRSAGSMTAGTVGRLLNRPDLPATWGTTAVYLSACGVPDEQITHWQAAWQRLRTQSAPAEAARPAATRDGGSGKPRVWQRPMSTFRRRRDH</sequence>
<dbReference type="NCBIfam" id="NF047832">
    <property type="entry name" value="caspase_w_EACC1"/>
    <property type="match status" value="1"/>
</dbReference>
<dbReference type="GO" id="GO:0006508">
    <property type="term" value="P:proteolysis"/>
    <property type="evidence" value="ECO:0007669"/>
    <property type="project" value="InterPro"/>
</dbReference>
<dbReference type="InterPro" id="IPR011600">
    <property type="entry name" value="Pept_C14_caspase"/>
</dbReference>
<dbReference type="Gene3D" id="3.40.50.1460">
    <property type="match status" value="1"/>
</dbReference>
<keyword evidence="4" id="KW-1185">Reference proteome</keyword>
<dbReference type="OrthoDB" id="3542505at2"/>
<protein>
    <submittedName>
        <fullName evidence="3">Caspase family protein</fullName>
    </submittedName>
</protein>
<feature type="region of interest" description="Disordered" evidence="1">
    <location>
        <begin position="351"/>
        <end position="388"/>
    </location>
</feature>
<evidence type="ECO:0000313" key="3">
    <source>
        <dbReference type="EMBL" id="TKS98711.1"/>
    </source>
</evidence>
<organism evidence="3 4">
    <name type="scientific">Streptomyces lasalocidi</name>
    <name type="common">Streptomyces lasaliensis</name>
    <dbReference type="NCBI Taxonomy" id="324833"/>
    <lineage>
        <taxon>Bacteria</taxon>
        <taxon>Bacillati</taxon>
        <taxon>Actinomycetota</taxon>
        <taxon>Actinomycetes</taxon>
        <taxon>Kitasatosporales</taxon>
        <taxon>Streptomycetaceae</taxon>
        <taxon>Streptomyces</taxon>
    </lineage>
</organism>
<feature type="domain" description="Peptidase C14 caspase" evidence="2">
    <location>
        <begin position="11"/>
        <end position="226"/>
    </location>
</feature>
<evidence type="ECO:0000313" key="4">
    <source>
        <dbReference type="Proteomes" id="UP000305929"/>
    </source>
</evidence>
<comment type="caution">
    <text evidence="3">The sequence shown here is derived from an EMBL/GenBank/DDBJ whole genome shotgun (WGS) entry which is preliminary data.</text>
</comment>
<evidence type="ECO:0000256" key="1">
    <source>
        <dbReference type="SAM" id="MobiDB-lite"/>
    </source>
</evidence>
<proteinExistence type="predicted"/>
<gene>
    <name evidence="3" type="ORF">E4U91_00160</name>
</gene>
<dbReference type="InterPro" id="IPR029030">
    <property type="entry name" value="Caspase-like_dom_sf"/>
</dbReference>
<dbReference type="EMBL" id="SZNQ01000001">
    <property type="protein sequence ID" value="TKS98711.1"/>
    <property type="molecule type" value="Genomic_DNA"/>
</dbReference>
<dbReference type="RefSeq" id="WP_137304621.1">
    <property type="nucleotide sequence ID" value="NZ_SZNQ01000001.1"/>
</dbReference>
<evidence type="ECO:0000259" key="2">
    <source>
        <dbReference type="Pfam" id="PF00656"/>
    </source>
</evidence>
<dbReference type="Proteomes" id="UP000305929">
    <property type="component" value="Unassembled WGS sequence"/>
</dbReference>
<name>A0A4U5WC22_STRLS</name>
<reference evidence="3 4" key="1">
    <citation type="submission" date="2019-04" db="EMBL/GenBank/DDBJ databases">
        <title>Streptomyces lasaliensis sp. nov., an Actinomycete isolated from soil which produces the polyether antibiotic lasalocid.</title>
        <authorList>
            <person name="Erwin G."/>
            <person name="Haber C."/>
        </authorList>
    </citation>
    <scope>NUCLEOTIDE SEQUENCE [LARGE SCALE GENOMIC DNA]</scope>
    <source>
        <strain evidence="3 4">X-537</strain>
    </source>
</reference>
<dbReference type="Pfam" id="PF00656">
    <property type="entry name" value="Peptidase_C14"/>
    <property type="match status" value="1"/>
</dbReference>
<dbReference type="AlphaFoldDB" id="A0A4U5WC22"/>
<dbReference type="SUPFAM" id="SSF52129">
    <property type="entry name" value="Caspase-like"/>
    <property type="match status" value="1"/>
</dbReference>